<evidence type="ECO:0000256" key="5">
    <source>
        <dbReference type="ARBA" id="ARBA00022741"/>
    </source>
</evidence>
<dbReference type="CDD" id="cd03228">
    <property type="entry name" value="ABCC_MRP_Like"/>
    <property type="match status" value="1"/>
</dbReference>
<dbReference type="InterPro" id="IPR039421">
    <property type="entry name" value="Type_1_exporter"/>
</dbReference>
<name>A0AAJ2KTV1_ALKPS</name>
<dbReference type="InterPro" id="IPR003439">
    <property type="entry name" value="ABC_transporter-like_ATP-bd"/>
</dbReference>
<sequence length="569" mass="63155">MKELANVAALLLSKKRDIVYSVLLGFLAGLAAIGLFSASGYLISKAALAPPLYALSIMIALLKLFSISRAAARYGERLFSHRATFTMLGDLRVSFYEKLEPHAPNLFTKYRSGDLLARVVGDVESLQNFFLRVFYPPLVLGLVFLATIMFSMFYSFYIALLLLFGLLLTGIILPALFAVSLKKKKNAVGVERAKLSTDATEFMHGYRDLKIYQKLNEKQGLLEKSAASYVREQQIEGNVAMVNQTIHQAASLMISWGVLLLGAYLVSGGQLDGVFLAMLVMISLTAFENAAPMAVFPNHYEESRKASSRLNEVVKDEAQEKSIKPLSLSGPPSIEVKSLQFSFEGDFRPVLRSISAVFPRGSKTAIVGASGSGKSTLMQLLLKVQKADSGEVAFNETSINDVSDESIWTHANVVLQENHFFYGTIKDNLLIAKGDASDEELIEILHKVELSGFQLKDQVYEKGENLSGGEKQRLAIARAMLKGKSLWLLDEPTSSLDALTEKNIYSHLFQQAKDDTMIFITHRLTGLEHMDQIIVMDHGEIVESGSYEELMEKKGYFYEMKQVEREMVG</sequence>
<keyword evidence="4 9" id="KW-0812">Transmembrane</keyword>
<evidence type="ECO:0000313" key="12">
    <source>
        <dbReference type="EMBL" id="MDV2884982.1"/>
    </source>
</evidence>
<protein>
    <submittedName>
        <fullName evidence="12">Thiol reductant ABC exporter subunit CydC</fullName>
    </submittedName>
</protein>
<keyword evidence="8 9" id="KW-0472">Membrane</keyword>
<evidence type="ECO:0000256" key="8">
    <source>
        <dbReference type="ARBA" id="ARBA00023136"/>
    </source>
</evidence>
<keyword evidence="5" id="KW-0547">Nucleotide-binding</keyword>
<dbReference type="PROSITE" id="PS50893">
    <property type="entry name" value="ABC_TRANSPORTER_2"/>
    <property type="match status" value="1"/>
</dbReference>
<dbReference type="Pfam" id="PF00005">
    <property type="entry name" value="ABC_tran"/>
    <property type="match status" value="1"/>
</dbReference>
<evidence type="ECO:0000256" key="2">
    <source>
        <dbReference type="ARBA" id="ARBA00022448"/>
    </source>
</evidence>
<dbReference type="GO" id="GO:0140359">
    <property type="term" value="F:ABC-type transporter activity"/>
    <property type="evidence" value="ECO:0007669"/>
    <property type="project" value="InterPro"/>
</dbReference>
<dbReference type="InterPro" id="IPR003593">
    <property type="entry name" value="AAA+_ATPase"/>
</dbReference>
<keyword evidence="7 9" id="KW-1133">Transmembrane helix</keyword>
<evidence type="ECO:0000256" key="3">
    <source>
        <dbReference type="ARBA" id="ARBA00022475"/>
    </source>
</evidence>
<feature type="domain" description="ABC transmembrane type-1" evidence="11">
    <location>
        <begin position="21"/>
        <end position="288"/>
    </location>
</feature>
<evidence type="ECO:0000256" key="4">
    <source>
        <dbReference type="ARBA" id="ARBA00022692"/>
    </source>
</evidence>
<dbReference type="InterPro" id="IPR017871">
    <property type="entry name" value="ABC_transporter-like_CS"/>
</dbReference>
<dbReference type="PROSITE" id="PS00211">
    <property type="entry name" value="ABC_TRANSPORTER_1"/>
    <property type="match status" value="1"/>
</dbReference>
<dbReference type="NCBIfam" id="TIGR02868">
    <property type="entry name" value="CydC"/>
    <property type="match status" value="1"/>
</dbReference>
<dbReference type="Proteomes" id="UP001285636">
    <property type="component" value="Unassembled WGS sequence"/>
</dbReference>
<dbReference type="SUPFAM" id="SSF90123">
    <property type="entry name" value="ABC transporter transmembrane region"/>
    <property type="match status" value="1"/>
</dbReference>
<dbReference type="CDD" id="cd18585">
    <property type="entry name" value="ABC_6TM_CydC"/>
    <property type="match status" value="1"/>
</dbReference>
<organism evidence="12 13">
    <name type="scientific">Alkalihalophilus pseudofirmus</name>
    <name type="common">Bacillus pseudofirmus</name>
    <dbReference type="NCBI Taxonomy" id="79885"/>
    <lineage>
        <taxon>Bacteria</taxon>
        <taxon>Bacillati</taxon>
        <taxon>Bacillota</taxon>
        <taxon>Bacilli</taxon>
        <taxon>Bacillales</taxon>
        <taxon>Bacillaceae</taxon>
        <taxon>Alkalihalophilus</taxon>
    </lineage>
</organism>
<dbReference type="InterPro" id="IPR014223">
    <property type="entry name" value="ABC_CydC/D"/>
</dbReference>
<dbReference type="InterPro" id="IPR011527">
    <property type="entry name" value="ABC1_TM_dom"/>
</dbReference>
<dbReference type="SUPFAM" id="SSF52540">
    <property type="entry name" value="P-loop containing nucleoside triphosphate hydrolases"/>
    <property type="match status" value="1"/>
</dbReference>
<dbReference type="GO" id="GO:0005886">
    <property type="term" value="C:plasma membrane"/>
    <property type="evidence" value="ECO:0007669"/>
    <property type="project" value="UniProtKB-SubCell"/>
</dbReference>
<keyword evidence="3" id="KW-1003">Cell membrane</keyword>
<accession>A0AAJ2KTV1</accession>
<dbReference type="AlphaFoldDB" id="A0AAJ2KTV1"/>
<feature type="transmembrane region" description="Helical" evidence="9">
    <location>
        <begin position="18"/>
        <end position="40"/>
    </location>
</feature>
<dbReference type="FunFam" id="3.40.50.300:FF:000854">
    <property type="entry name" value="Multidrug ABC transporter ATP-binding protein"/>
    <property type="match status" value="1"/>
</dbReference>
<feature type="transmembrane region" description="Helical" evidence="9">
    <location>
        <begin position="249"/>
        <end position="267"/>
    </location>
</feature>
<proteinExistence type="predicted"/>
<dbReference type="GO" id="GO:0005524">
    <property type="term" value="F:ATP binding"/>
    <property type="evidence" value="ECO:0007669"/>
    <property type="project" value="UniProtKB-KW"/>
</dbReference>
<keyword evidence="2" id="KW-0813">Transport</keyword>
<comment type="subcellular location">
    <subcellularLocation>
        <location evidence="1">Cell membrane</location>
        <topology evidence="1">Multi-pass membrane protein</topology>
    </subcellularLocation>
</comment>
<evidence type="ECO:0000256" key="7">
    <source>
        <dbReference type="ARBA" id="ARBA00022989"/>
    </source>
</evidence>
<evidence type="ECO:0000313" key="13">
    <source>
        <dbReference type="Proteomes" id="UP001285636"/>
    </source>
</evidence>
<dbReference type="SMART" id="SM00382">
    <property type="entry name" value="AAA"/>
    <property type="match status" value="1"/>
</dbReference>
<reference evidence="12" key="1">
    <citation type="submission" date="2023-10" db="EMBL/GenBank/DDBJ databases">
        <title>Screening of Alkalihalophilus pseudofirmusBZ-TG-HK211 and Its Alleviation of Salt Stress on Rapeseed Growth.</title>
        <authorList>
            <person name="Zhao B."/>
            <person name="Guo T."/>
        </authorList>
    </citation>
    <scope>NUCLEOTIDE SEQUENCE</scope>
    <source>
        <strain evidence="12">BZ-TG-HK211</strain>
    </source>
</reference>
<feature type="transmembrane region" description="Helical" evidence="9">
    <location>
        <begin position="52"/>
        <end position="72"/>
    </location>
</feature>
<feature type="transmembrane region" description="Helical" evidence="9">
    <location>
        <begin position="129"/>
        <end position="150"/>
    </location>
</feature>
<dbReference type="InterPro" id="IPR027417">
    <property type="entry name" value="P-loop_NTPase"/>
</dbReference>
<dbReference type="PROSITE" id="PS50929">
    <property type="entry name" value="ABC_TM1F"/>
    <property type="match status" value="1"/>
</dbReference>
<dbReference type="Gene3D" id="3.40.50.300">
    <property type="entry name" value="P-loop containing nucleotide triphosphate hydrolases"/>
    <property type="match status" value="1"/>
</dbReference>
<dbReference type="PANTHER" id="PTHR24221">
    <property type="entry name" value="ATP-BINDING CASSETTE SUB-FAMILY B"/>
    <property type="match status" value="1"/>
</dbReference>
<evidence type="ECO:0000259" key="11">
    <source>
        <dbReference type="PROSITE" id="PS50929"/>
    </source>
</evidence>
<keyword evidence="6" id="KW-0067">ATP-binding</keyword>
<dbReference type="GO" id="GO:0034775">
    <property type="term" value="P:glutathione transmembrane transport"/>
    <property type="evidence" value="ECO:0007669"/>
    <property type="project" value="InterPro"/>
</dbReference>
<dbReference type="Gene3D" id="1.20.1560.10">
    <property type="entry name" value="ABC transporter type 1, transmembrane domain"/>
    <property type="match status" value="1"/>
</dbReference>
<dbReference type="Pfam" id="PF00664">
    <property type="entry name" value="ABC_membrane"/>
    <property type="match status" value="1"/>
</dbReference>
<dbReference type="InterPro" id="IPR036640">
    <property type="entry name" value="ABC1_TM_sf"/>
</dbReference>
<dbReference type="PANTHER" id="PTHR24221:SF653">
    <property type="entry name" value="TRANSPORT ATP-BINDING PROTEIN CYDC"/>
    <property type="match status" value="1"/>
</dbReference>
<feature type="domain" description="ABC transporter" evidence="10">
    <location>
        <begin position="334"/>
        <end position="563"/>
    </location>
</feature>
<dbReference type="GO" id="GO:0016887">
    <property type="term" value="F:ATP hydrolysis activity"/>
    <property type="evidence" value="ECO:0007669"/>
    <property type="project" value="InterPro"/>
</dbReference>
<feature type="transmembrane region" description="Helical" evidence="9">
    <location>
        <begin position="156"/>
        <end position="179"/>
    </location>
</feature>
<evidence type="ECO:0000256" key="1">
    <source>
        <dbReference type="ARBA" id="ARBA00004651"/>
    </source>
</evidence>
<dbReference type="EMBL" id="JAWJAY010000001">
    <property type="protein sequence ID" value="MDV2884982.1"/>
    <property type="molecule type" value="Genomic_DNA"/>
</dbReference>
<evidence type="ECO:0000256" key="6">
    <source>
        <dbReference type="ARBA" id="ARBA00022840"/>
    </source>
</evidence>
<dbReference type="GO" id="GO:0045454">
    <property type="term" value="P:cell redox homeostasis"/>
    <property type="evidence" value="ECO:0007669"/>
    <property type="project" value="InterPro"/>
</dbReference>
<dbReference type="GO" id="GO:0034040">
    <property type="term" value="F:ATPase-coupled lipid transmembrane transporter activity"/>
    <property type="evidence" value="ECO:0007669"/>
    <property type="project" value="TreeGrafter"/>
</dbReference>
<gene>
    <name evidence="12" type="primary">cydC</name>
    <name evidence="12" type="ORF">RYX45_07305</name>
</gene>
<evidence type="ECO:0000256" key="9">
    <source>
        <dbReference type="SAM" id="Phobius"/>
    </source>
</evidence>
<comment type="caution">
    <text evidence="12">The sequence shown here is derived from an EMBL/GenBank/DDBJ whole genome shotgun (WGS) entry which is preliminary data.</text>
</comment>
<dbReference type="RefSeq" id="WP_323466398.1">
    <property type="nucleotide sequence ID" value="NZ_CP144224.1"/>
</dbReference>
<evidence type="ECO:0000259" key="10">
    <source>
        <dbReference type="PROSITE" id="PS50893"/>
    </source>
</evidence>